<accession>J3LMN8</accession>
<organism evidence="2">
    <name type="scientific">Oryza brachyantha</name>
    <name type="common">malo sina</name>
    <dbReference type="NCBI Taxonomy" id="4533"/>
    <lineage>
        <taxon>Eukaryota</taxon>
        <taxon>Viridiplantae</taxon>
        <taxon>Streptophyta</taxon>
        <taxon>Embryophyta</taxon>
        <taxon>Tracheophyta</taxon>
        <taxon>Spermatophyta</taxon>
        <taxon>Magnoliopsida</taxon>
        <taxon>Liliopsida</taxon>
        <taxon>Poales</taxon>
        <taxon>Poaceae</taxon>
        <taxon>BOP clade</taxon>
        <taxon>Oryzoideae</taxon>
        <taxon>Oryzeae</taxon>
        <taxon>Oryzinae</taxon>
        <taxon>Oryza</taxon>
    </lineage>
</organism>
<protein>
    <submittedName>
        <fullName evidence="2">Uncharacterized protein</fullName>
    </submittedName>
</protein>
<dbReference type="Gramene" id="OB03G23140.1">
    <property type="protein sequence ID" value="OB03G23140.1"/>
    <property type="gene ID" value="OB03G23140"/>
</dbReference>
<evidence type="ECO:0000313" key="3">
    <source>
        <dbReference type="Proteomes" id="UP000006038"/>
    </source>
</evidence>
<sequence>MLMIYHHTPSQVTLPKFQSAPEFTDSMNITQVRSPKGPEIQTESRTISTDLLNYTCTVHTHPDGPTHPPASGRPAGPPPLQHHPSQSQSRLFFQLEPTGAAARVSPPETTPNSRFFRVQSSDGLFFTAPLLPPRTRSTTGNHAAAAAAFPELLAVLLLREEAPEQAGEDARFDLAAARQWPPRVVLPPHSRACGCCCCCCCHCCGEMMLLPAAERGTRTNKEQACVCCWSLLFVRGV</sequence>
<dbReference type="HOGENOM" id="CLU_1172231_0_0_1"/>
<evidence type="ECO:0000313" key="2">
    <source>
        <dbReference type="EnsemblPlants" id="OB03G23140.1"/>
    </source>
</evidence>
<reference evidence="2" key="2">
    <citation type="submission" date="2013-04" db="UniProtKB">
        <authorList>
            <consortium name="EnsemblPlants"/>
        </authorList>
    </citation>
    <scope>IDENTIFICATION</scope>
</reference>
<dbReference type="EnsemblPlants" id="OB03G23140.1">
    <property type="protein sequence ID" value="OB03G23140.1"/>
    <property type="gene ID" value="OB03G23140"/>
</dbReference>
<dbReference type="AlphaFoldDB" id="J3LMN8"/>
<reference evidence="2" key="1">
    <citation type="journal article" date="2013" name="Nat. Commun.">
        <title>Whole-genome sequencing of Oryza brachyantha reveals mechanisms underlying Oryza genome evolution.</title>
        <authorList>
            <person name="Chen J."/>
            <person name="Huang Q."/>
            <person name="Gao D."/>
            <person name="Wang J."/>
            <person name="Lang Y."/>
            <person name="Liu T."/>
            <person name="Li B."/>
            <person name="Bai Z."/>
            <person name="Luis Goicoechea J."/>
            <person name="Liang C."/>
            <person name="Chen C."/>
            <person name="Zhang W."/>
            <person name="Sun S."/>
            <person name="Liao Y."/>
            <person name="Zhang X."/>
            <person name="Yang L."/>
            <person name="Song C."/>
            <person name="Wang M."/>
            <person name="Shi J."/>
            <person name="Liu G."/>
            <person name="Liu J."/>
            <person name="Zhou H."/>
            <person name="Zhou W."/>
            <person name="Yu Q."/>
            <person name="An N."/>
            <person name="Chen Y."/>
            <person name="Cai Q."/>
            <person name="Wang B."/>
            <person name="Liu B."/>
            <person name="Min J."/>
            <person name="Huang Y."/>
            <person name="Wu H."/>
            <person name="Li Z."/>
            <person name="Zhang Y."/>
            <person name="Yin Y."/>
            <person name="Song W."/>
            <person name="Jiang J."/>
            <person name="Jackson S.A."/>
            <person name="Wing R.A."/>
            <person name="Wang J."/>
            <person name="Chen M."/>
        </authorList>
    </citation>
    <scope>NUCLEOTIDE SEQUENCE [LARGE SCALE GENOMIC DNA]</scope>
    <source>
        <strain evidence="2">cv. IRGC 101232</strain>
    </source>
</reference>
<dbReference type="Proteomes" id="UP000006038">
    <property type="component" value="Chromosome 3"/>
</dbReference>
<keyword evidence="3" id="KW-1185">Reference proteome</keyword>
<name>J3LMN8_ORYBR</name>
<evidence type="ECO:0000256" key="1">
    <source>
        <dbReference type="SAM" id="MobiDB-lite"/>
    </source>
</evidence>
<feature type="region of interest" description="Disordered" evidence="1">
    <location>
        <begin position="56"/>
        <end position="88"/>
    </location>
</feature>
<proteinExistence type="predicted"/>